<sequence length="202" mass="23012">MKEMGTWPSPRMPFMNRLLRCAHPKTMPWITSPRSLPNLNVSRPRFPWLYPLPYPTYKNINNIGNWNKKLGIQININIYLQTLHLVEDGVLGVVHGPRHRDPTRLAVHPQQAACSVHVHKLLDLPRPDPQGNLEPIQLPWINLGLDIQAHIHQVEPAGYRGVQVVLRDFLDGLSGVVVLRGCGMECWASPWPTNSTRRNVDT</sequence>
<accession>A0A5A7QU18</accession>
<keyword evidence="1" id="KW-0812">Transmembrane</keyword>
<dbReference type="EMBL" id="BKCP01008292">
    <property type="protein sequence ID" value="GER48744.1"/>
    <property type="molecule type" value="Genomic_DNA"/>
</dbReference>
<proteinExistence type="predicted"/>
<dbReference type="Proteomes" id="UP000325081">
    <property type="component" value="Unassembled WGS sequence"/>
</dbReference>
<evidence type="ECO:0000313" key="2">
    <source>
        <dbReference type="Proteomes" id="UP000325081"/>
    </source>
</evidence>
<gene>
    <name evidence="1" type="ORF">STAS_25920</name>
</gene>
<name>A0A5A7QU18_STRAF</name>
<reference evidence="2" key="1">
    <citation type="journal article" date="2019" name="Curr. Biol.">
        <title>Genome Sequence of Striga asiatica Provides Insight into the Evolution of Plant Parasitism.</title>
        <authorList>
            <person name="Yoshida S."/>
            <person name="Kim S."/>
            <person name="Wafula E.K."/>
            <person name="Tanskanen J."/>
            <person name="Kim Y.M."/>
            <person name="Honaas L."/>
            <person name="Yang Z."/>
            <person name="Spallek T."/>
            <person name="Conn C.E."/>
            <person name="Ichihashi Y."/>
            <person name="Cheong K."/>
            <person name="Cui S."/>
            <person name="Der J.P."/>
            <person name="Gundlach H."/>
            <person name="Jiao Y."/>
            <person name="Hori C."/>
            <person name="Ishida J.K."/>
            <person name="Kasahara H."/>
            <person name="Kiba T."/>
            <person name="Kim M.S."/>
            <person name="Koo N."/>
            <person name="Laohavisit A."/>
            <person name="Lee Y.H."/>
            <person name="Lumba S."/>
            <person name="McCourt P."/>
            <person name="Mortimer J.C."/>
            <person name="Mutuku J.M."/>
            <person name="Nomura T."/>
            <person name="Sasaki-Sekimoto Y."/>
            <person name="Seto Y."/>
            <person name="Wang Y."/>
            <person name="Wakatake T."/>
            <person name="Sakakibara H."/>
            <person name="Demura T."/>
            <person name="Yamaguchi S."/>
            <person name="Yoneyama K."/>
            <person name="Manabe R.I."/>
            <person name="Nelson D.C."/>
            <person name="Schulman A.H."/>
            <person name="Timko M.P."/>
            <person name="dePamphilis C.W."/>
            <person name="Choi D."/>
            <person name="Shirasu K."/>
        </authorList>
    </citation>
    <scope>NUCLEOTIDE SEQUENCE [LARGE SCALE GENOMIC DNA]</scope>
    <source>
        <strain evidence="2">cv. UVA1</strain>
    </source>
</reference>
<evidence type="ECO:0000313" key="1">
    <source>
        <dbReference type="EMBL" id="GER48744.1"/>
    </source>
</evidence>
<dbReference type="AlphaFoldDB" id="A0A5A7QU18"/>
<keyword evidence="1" id="KW-0675">Receptor</keyword>
<protein>
    <submittedName>
        <fullName evidence="1">Transmembrane receptors</fullName>
    </submittedName>
</protein>
<comment type="caution">
    <text evidence="1">The sequence shown here is derived from an EMBL/GenBank/DDBJ whole genome shotgun (WGS) entry which is preliminary data.</text>
</comment>
<keyword evidence="2" id="KW-1185">Reference proteome</keyword>
<organism evidence="1 2">
    <name type="scientific">Striga asiatica</name>
    <name type="common">Asiatic witchweed</name>
    <name type="synonym">Buchnera asiatica</name>
    <dbReference type="NCBI Taxonomy" id="4170"/>
    <lineage>
        <taxon>Eukaryota</taxon>
        <taxon>Viridiplantae</taxon>
        <taxon>Streptophyta</taxon>
        <taxon>Embryophyta</taxon>
        <taxon>Tracheophyta</taxon>
        <taxon>Spermatophyta</taxon>
        <taxon>Magnoliopsida</taxon>
        <taxon>eudicotyledons</taxon>
        <taxon>Gunneridae</taxon>
        <taxon>Pentapetalae</taxon>
        <taxon>asterids</taxon>
        <taxon>lamiids</taxon>
        <taxon>Lamiales</taxon>
        <taxon>Orobanchaceae</taxon>
        <taxon>Buchnereae</taxon>
        <taxon>Striga</taxon>
    </lineage>
</organism>
<keyword evidence="1" id="KW-0472">Membrane</keyword>